<organism evidence="9 10">
    <name type="scientific">Neomonachus schauinslandi</name>
    <name type="common">Hawaiian monk seal</name>
    <name type="synonym">Monachus schauinslandi</name>
    <dbReference type="NCBI Taxonomy" id="29088"/>
    <lineage>
        <taxon>Eukaryota</taxon>
        <taxon>Metazoa</taxon>
        <taxon>Chordata</taxon>
        <taxon>Craniata</taxon>
        <taxon>Vertebrata</taxon>
        <taxon>Euteleostomi</taxon>
        <taxon>Mammalia</taxon>
        <taxon>Eutheria</taxon>
        <taxon>Laurasiatheria</taxon>
        <taxon>Carnivora</taxon>
        <taxon>Caniformia</taxon>
        <taxon>Pinnipedia</taxon>
        <taxon>Phocidae</taxon>
        <taxon>Monachinae</taxon>
        <taxon>Monachini</taxon>
        <taxon>Neomonachus</taxon>
    </lineage>
</organism>
<dbReference type="GeneID" id="110579208"/>
<dbReference type="PANTHER" id="PTHR24377">
    <property type="entry name" value="IP01015P-RELATED"/>
    <property type="match status" value="1"/>
</dbReference>
<protein>
    <submittedName>
        <fullName evidence="10">Zinc finger protein 696-like</fullName>
    </submittedName>
</protein>
<dbReference type="InterPro" id="IPR013087">
    <property type="entry name" value="Znf_C2H2_type"/>
</dbReference>
<feature type="domain" description="C2H2-type" evidence="8">
    <location>
        <begin position="212"/>
        <end position="239"/>
    </location>
</feature>
<evidence type="ECO:0000256" key="5">
    <source>
        <dbReference type="ARBA" id="ARBA00023242"/>
    </source>
</evidence>
<feature type="region of interest" description="Disordered" evidence="7">
    <location>
        <begin position="1"/>
        <end position="116"/>
    </location>
</feature>
<accession>A0A2Y9H368</accession>
<feature type="compositionally biased region" description="Low complexity" evidence="7">
    <location>
        <begin position="1"/>
        <end position="12"/>
    </location>
</feature>
<evidence type="ECO:0000313" key="9">
    <source>
        <dbReference type="Proteomes" id="UP000248481"/>
    </source>
</evidence>
<dbReference type="InterPro" id="IPR036236">
    <property type="entry name" value="Znf_C2H2_sf"/>
</dbReference>
<keyword evidence="9" id="KW-1185">Reference proteome</keyword>
<dbReference type="FunFam" id="3.30.160.60:FF:000358">
    <property type="entry name" value="zinc finger protein 24"/>
    <property type="match status" value="1"/>
</dbReference>
<feature type="domain" description="C2H2-type" evidence="8">
    <location>
        <begin position="240"/>
        <end position="267"/>
    </location>
</feature>
<name>A0A2Y9H368_NEOSC</name>
<dbReference type="KEGG" id="nsu:110579208"/>
<evidence type="ECO:0000256" key="2">
    <source>
        <dbReference type="ARBA" id="ARBA00022737"/>
    </source>
</evidence>
<evidence type="ECO:0000256" key="1">
    <source>
        <dbReference type="ARBA" id="ARBA00022723"/>
    </source>
</evidence>
<dbReference type="InterPro" id="IPR050826">
    <property type="entry name" value="Krueppel_C2H2_ZnFinger"/>
</dbReference>
<keyword evidence="3 6" id="KW-0863">Zinc-finger</keyword>
<evidence type="ECO:0000256" key="7">
    <source>
        <dbReference type="SAM" id="MobiDB-lite"/>
    </source>
</evidence>
<keyword evidence="4" id="KW-0862">Zinc</keyword>
<evidence type="ECO:0000256" key="6">
    <source>
        <dbReference type="PROSITE-ProRule" id="PRU00042"/>
    </source>
</evidence>
<dbReference type="PROSITE" id="PS50157">
    <property type="entry name" value="ZINC_FINGER_C2H2_2"/>
    <property type="match status" value="2"/>
</dbReference>
<feature type="compositionally biased region" description="Pro residues" evidence="7">
    <location>
        <begin position="67"/>
        <end position="79"/>
    </location>
</feature>
<dbReference type="Gene3D" id="3.30.160.60">
    <property type="entry name" value="Classic Zinc Finger"/>
    <property type="match status" value="2"/>
</dbReference>
<dbReference type="GO" id="GO:0008270">
    <property type="term" value="F:zinc ion binding"/>
    <property type="evidence" value="ECO:0007669"/>
    <property type="project" value="UniProtKB-KW"/>
</dbReference>
<dbReference type="SUPFAM" id="SSF57667">
    <property type="entry name" value="beta-beta-alpha zinc fingers"/>
    <property type="match status" value="2"/>
</dbReference>
<sequence length="274" mass="28384">MPPAPLAEAAAARPPPTPGAHGLPKPLTLPALPRGESGERGAGNAGGGRTRGPASRHSARGRGARTPPSPEPAPDAPTHPPRRPPEARNARQNRKRAFDARSRSVSQTSGCSGRLGGSAVSVVPSLAARALENGRGRSNLTVVVGAGLKSFRGWHGSPTAESQGTCGLGFRTIPPAPHTVQKRFRSGECGRAFRRGSGPAQHCRTGVGKWSFACGACGKALRQGSQLTRLRRTHTGERPCWCSTCGTGFSRRATLRRHQSVHAASGPSAAAPSP</sequence>
<keyword evidence="5" id="KW-0539">Nucleus</keyword>
<feature type="compositionally biased region" description="Gly residues" evidence="7">
    <location>
        <begin position="40"/>
        <end position="50"/>
    </location>
</feature>
<dbReference type="RefSeq" id="XP_021544420.1">
    <property type="nucleotide sequence ID" value="XM_021688745.1"/>
</dbReference>
<evidence type="ECO:0000256" key="3">
    <source>
        <dbReference type="ARBA" id="ARBA00022771"/>
    </source>
</evidence>
<evidence type="ECO:0000256" key="4">
    <source>
        <dbReference type="ARBA" id="ARBA00022833"/>
    </source>
</evidence>
<keyword evidence="1" id="KW-0479">Metal-binding</keyword>
<dbReference type="Proteomes" id="UP000248481">
    <property type="component" value="Chromosome 4"/>
</dbReference>
<gene>
    <name evidence="10" type="primary">LOC110579208</name>
</gene>
<evidence type="ECO:0000313" key="10">
    <source>
        <dbReference type="RefSeq" id="XP_021544420.1"/>
    </source>
</evidence>
<evidence type="ECO:0000259" key="8">
    <source>
        <dbReference type="PROSITE" id="PS50157"/>
    </source>
</evidence>
<dbReference type="AlphaFoldDB" id="A0A2Y9H368"/>
<dbReference type="PROSITE" id="PS00028">
    <property type="entry name" value="ZINC_FINGER_C2H2_1"/>
    <property type="match status" value="1"/>
</dbReference>
<dbReference type="InParanoid" id="A0A2Y9H368"/>
<keyword evidence="2" id="KW-0677">Repeat</keyword>
<reference evidence="10" key="1">
    <citation type="submission" date="2025-08" db="UniProtKB">
        <authorList>
            <consortium name="RefSeq"/>
        </authorList>
    </citation>
    <scope>IDENTIFICATION</scope>
    <source>
        <tissue evidence="10">Blood</tissue>
    </source>
</reference>
<proteinExistence type="predicted"/>